<dbReference type="Gene3D" id="3.90.550.10">
    <property type="entry name" value="Spore Coat Polysaccharide Biosynthesis Protein SpsA, Chain A"/>
    <property type="match status" value="1"/>
</dbReference>
<sequence>MPKITIIVPVYKVEAYLHRCIDSILVQTFKDFQLILVNDGSPDQCPAICDAYEKKDNRIQVIHKKNGGLTSARLAGFRQAKGDYISFIDSDDYIAEDMIEKLYVSCRLHDSDLSMCGYYTVMSNNCIEYRLSYRKEIIEQEEINDNIVLPLLGKIFAKDYINVPGFVWMRLFRAGILGEDCFVSEREFFTEDDLLNLIIAARCKKISIVNEPLYYYWQNEQSLTNSYRKDAWNLLINRYYYCLDYVQKNSLSKEAKTRLHFNLFGSICYCIENAAKNSNSQLGINEIMNILNYAETGELLKSININLMRNGQKLLYIMCRCKMYWLLYWYKRMRVIMCLK</sequence>
<evidence type="ECO:0000259" key="1">
    <source>
        <dbReference type="Pfam" id="PF00535"/>
    </source>
</evidence>
<proteinExistence type="predicted"/>
<name>A0ABZ3IH00_9FIRM</name>
<evidence type="ECO:0000313" key="2">
    <source>
        <dbReference type="EMBL" id="XFO64940.1"/>
    </source>
</evidence>
<dbReference type="InterPro" id="IPR029044">
    <property type="entry name" value="Nucleotide-diphossugar_trans"/>
</dbReference>
<dbReference type="RefSeq" id="WP_211289573.1">
    <property type="nucleotide sequence ID" value="NZ_CP155573.1"/>
</dbReference>
<keyword evidence="3" id="KW-1185">Reference proteome</keyword>
<accession>A0ABZ3IH00</accession>
<keyword evidence="2" id="KW-0808">Transferase</keyword>
<dbReference type="SUPFAM" id="SSF53448">
    <property type="entry name" value="Nucleotide-diphospho-sugar transferases"/>
    <property type="match status" value="1"/>
</dbReference>
<dbReference type="EMBL" id="CP155573">
    <property type="protein sequence ID" value="XFO64940.1"/>
    <property type="molecule type" value="Genomic_DNA"/>
</dbReference>
<evidence type="ECO:0000313" key="3">
    <source>
        <dbReference type="Proteomes" id="UP000216752"/>
    </source>
</evidence>
<keyword evidence="2" id="KW-0328">Glycosyltransferase</keyword>
<dbReference type="CDD" id="cd00761">
    <property type="entry name" value="Glyco_tranf_GTA_type"/>
    <property type="match status" value="1"/>
</dbReference>
<dbReference type="Pfam" id="PF00535">
    <property type="entry name" value="Glycos_transf_2"/>
    <property type="match status" value="1"/>
</dbReference>
<gene>
    <name evidence="2" type="primary">epsJ_1</name>
    <name evidence="2" type="ORF">SPSIL_010490</name>
</gene>
<dbReference type="Proteomes" id="UP000216752">
    <property type="component" value="Chromosome"/>
</dbReference>
<dbReference type="PANTHER" id="PTHR22916">
    <property type="entry name" value="GLYCOSYLTRANSFERASE"/>
    <property type="match status" value="1"/>
</dbReference>
<dbReference type="EC" id="2.4.-.-" evidence="2"/>
<reference evidence="2" key="1">
    <citation type="submission" date="2024-05" db="EMBL/GenBank/DDBJ databases">
        <title>Isolation and characterization of Sporomusa carbonis sp. nov., a carboxydotrophic hydrogenogen in the genus of Sporomusa isolated from a charcoal burning pile.</title>
        <authorList>
            <person name="Boeer T."/>
            <person name="Rosenbaum F."/>
            <person name="Eysell L."/>
            <person name="Mueller V."/>
            <person name="Daniel R."/>
            <person name="Poehlein A."/>
        </authorList>
    </citation>
    <scope>NUCLEOTIDE SEQUENCE [LARGE SCALE GENOMIC DNA]</scope>
    <source>
        <strain evidence="2">DSM 10669</strain>
    </source>
</reference>
<dbReference type="InterPro" id="IPR001173">
    <property type="entry name" value="Glyco_trans_2-like"/>
</dbReference>
<feature type="domain" description="Glycosyltransferase 2-like" evidence="1">
    <location>
        <begin position="5"/>
        <end position="124"/>
    </location>
</feature>
<dbReference type="PANTHER" id="PTHR22916:SF3">
    <property type="entry name" value="UDP-GLCNAC:BETAGAL BETA-1,3-N-ACETYLGLUCOSAMINYLTRANSFERASE-LIKE PROTEIN 1"/>
    <property type="match status" value="1"/>
</dbReference>
<organism evidence="2 3">
    <name type="scientific">Sporomusa silvacetica DSM 10669</name>
    <dbReference type="NCBI Taxonomy" id="1123289"/>
    <lineage>
        <taxon>Bacteria</taxon>
        <taxon>Bacillati</taxon>
        <taxon>Bacillota</taxon>
        <taxon>Negativicutes</taxon>
        <taxon>Selenomonadales</taxon>
        <taxon>Sporomusaceae</taxon>
        <taxon>Sporomusa</taxon>
    </lineage>
</organism>
<dbReference type="GO" id="GO:0016757">
    <property type="term" value="F:glycosyltransferase activity"/>
    <property type="evidence" value="ECO:0007669"/>
    <property type="project" value="UniProtKB-KW"/>
</dbReference>
<protein>
    <submittedName>
        <fullName evidence="2">Glycosyltransferase EpsJ</fullName>
        <ecNumber evidence="2">2.4.-.-</ecNumber>
    </submittedName>
</protein>